<dbReference type="EMBL" id="CP012670">
    <property type="protein sequence ID" value="AUX20234.1"/>
    <property type="molecule type" value="Genomic_DNA"/>
</dbReference>
<sequence>MATIDIRRQHSLDKEEAKKRAEQLAQGMEDKLGITWRWDGDLIRFEAPGGAAKGTKGVVRVEASAVQVEIDLPFLLKAMKGMVESKVNDKLDSVLGKA</sequence>
<dbReference type="Proteomes" id="UP000295781">
    <property type="component" value="Chromosome"/>
</dbReference>
<proteinExistence type="predicted"/>
<accession>A0A4P2PUC1</accession>
<gene>
    <name evidence="2" type="ORF">SOCEGT47_006990</name>
</gene>
<feature type="region of interest" description="Disordered" evidence="1">
    <location>
        <begin position="1"/>
        <end position="24"/>
    </location>
</feature>
<dbReference type="AlphaFoldDB" id="A0A4P2PUC1"/>
<name>A0A4P2PUC1_SORCE</name>
<reference evidence="2 3" key="1">
    <citation type="submission" date="2015-09" db="EMBL/GenBank/DDBJ databases">
        <title>Sorangium comparison.</title>
        <authorList>
            <person name="Zaburannyi N."/>
            <person name="Bunk B."/>
            <person name="Overmann J."/>
            <person name="Mueller R."/>
        </authorList>
    </citation>
    <scope>NUCLEOTIDE SEQUENCE [LARGE SCALE GENOMIC DNA]</scope>
    <source>
        <strain evidence="2 3">So ceGT47</strain>
    </source>
</reference>
<evidence type="ECO:0000313" key="3">
    <source>
        <dbReference type="Proteomes" id="UP000295781"/>
    </source>
</evidence>
<organism evidence="2 3">
    <name type="scientific">Sorangium cellulosum</name>
    <name type="common">Polyangium cellulosum</name>
    <dbReference type="NCBI Taxonomy" id="56"/>
    <lineage>
        <taxon>Bacteria</taxon>
        <taxon>Pseudomonadati</taxon>
        <taxon>Myxococcota</taxon>
        <taxon>Polyangia</taxon>
        <taxon>Polyangiales</taxon>
        <taxon>Polyangiaceae</taxon>
        <taxon>Sorangium</taxon>
    </lineage>
</organism>
<evidence type="ECO:0000313" key="2">
    <source>
        <dbReference type="EMBL" id="AUX20234.1"/>
    </source>
</evidence>
<dbReference type="RefSeq" id="WP_129345272.1">
    <property type="nucleotide sequence ID" value="NZ_CP012670.1"/>
</dbReference>
<dbReference type="InterPro" id="IPR013433">
    <property type="entry name" value="PHA_gran_rgn"/>
</dbReference>
<evidence type="ECO:0000256" key="1">
    <source>
        <dbReference type="SAM" id="MobiDB-lite"/>
    </source>
</evidence>
<dbReference type="Pfam" id="PF09650">
    <property type="entry name" value="PHA_gran_rgn"/>
    <property type="match status" value="1"/>
</dbReference>
<dbReference type="OrthoDB" id="287584at2"/>
<dbReference type="NCBIfam" id="TIGR02610">
    <property type="entry name" value="PHA_gran_rgn"/>
    <property type="match status" value="1"/>
</dbReference>
<protein>
    <submittedName>
        <fullName evidence="2">Polyhydroxyalkanoic acid synthase</fullName>
    </submittedName>
</protein>